<evidence type="ECO:0000256" key="1">
    <source>
        <dbReference type="SAM" id="MobiDB-lite"/>
    </source>
</evidence>
<gene>
    <name evidence="3" type="ORF">FF38_00951</name>
</gene>
<proteinExistence type="predicted"/>
<reference evidence="3 4" key="1">
    <citation type="journal article" date="2015" name="Nat. Commun.">
        <title>Lucilia cuprina genome unlocks parasitic fly biology to underpin future interventions.</title>
        <authorList>
            <person name="Anstead C.A."/>
            <person name="Korhonen P.K."/>
            <person name="Young N.D."/>
            <person name="Hall R.S."/>
            <person name="Jex A.R."/>
            <person name="Murali S.C."/>
            <person name="Hughes D.S."/>
            <person name="Lee S.F."/>
            <person name="Perry T."/>
            <person name="Stroehlein A.J."/>
            <person name="Ansell B.R."/>
            <person name="Breugelmans B."/>
            <person name="Hofmann A."/>
            <person name="Qu J."/>
            <person name="Dugan S."/>
            <person name="Lee S.L."/>
            <person name="Chao H."/>
            <person name="Dinh H."/>
            <person name="Han Y."/>
            <person name="Doddapaneni H.V."/>
            <person name="Worley K.C."/>
            <person name="Muzny D.M."/>
            <person name="Ioannidis P."/>
            <person name="Waterhouse R.M."/>
            <person name="Zdobnov E.M."/>
            <person name="James P.J."/>
            <person name="Bagnall N.H."/>
            <person name="Kotze A.C."/>
            <person name="Gibbs R.A."/>
            <person name="Richards S."/>
            <person name="Batterham P."/>
            <person name="Gasser R.B."/>
        </authorList>
    </citation>
    <scope>NUCLEOTIDE SEQUENCE [LARGE SCALE GENOMIC DNA]</scope>
    <source>
        <strain evidence="3 4">LS</strain>
        <tissue evidence="3">Full body</tissue>
    </source>
</reference>
<organism evidence="3 4">
    <name type="scientific">Lucilia cuprina</name>
    <name type="common">Green bottle fly</name>
    <name type="synonym">Australian sheep blowfly</name>
    <dbReference type="NCBI Taxonomy" id="7375"/>
    <lineage>
        <taxon>Eukaryota</taxon>
        <taxon>Metazoa</taxon>
        <taxon>Ecdysozoa</taxon>
        <taxon>Arthropoda</taxon>
        <taxon>Hexapoda</taxon>
        <taxon>Insecta</taxon>
        <taxon>Pterygota</taxon>
        <taxon>Neoptera</taxon>
        <taxon>Endopterygota</taxon>
        <taxon>Diptera</taxon>
        <taxon>Brachycera</taxon>
        <taxon>Muscomorpha</taxon>
        <taxon>Oestroidea</taxon>
        <taxon>Calliphoridae</taxon>
        <taxon>Luciliinae</taxon>
        <taxon>Lucilia</taxon>
    </lineage>
</organism>
<evidence type="ECO:0008006" key="5">
    <source>
        <dbReference type="Google" id="ProtNLM"/>
    </source>
</evidence>
<feature type="region of interest" description="Disordered" evidence="1">
    <location>
        <begin position="69"/>
        <end position="106"/>
    </location>
</feature>
<dbReference type="EMBL" id="JRES01001089">
    <property type="protein sequence ID" value="KNC25640.1"/>
    <property type="molecule type" value="Genomic_DNA"/>
</dbReference>
<evidence type="ECO:0000313" key="4">
    <source>
        <dbReference type="Proteomes" id="UP000037069"/>
    </source>
</evidence>
<keyword evidence="2" id="KW-0812">Transmembrane</keyword>
<sequence>MPLQNVILYSRFQFLLFVTFFLLMLPITITLESQFTFGSPIPKVYIPFKLNYVDFLEHISKTQHLGPFLTSPGKSRSNGFGGTVKRDACRASPQRPLENQITTPLPDWCQKNLN</sequence>
<comment type="caution">
    <text evidence="3">The sequence shown here is derived from an EMBL/GenBank/DDBJ whole genome shotgun (WGS) entry which is preliminary data.</text>
</comment>
<evidence type="ECO:0000256" key="2">
    <source>
        <dbReference type="SAM" id="Phobius"/>
    </source>
</evidence>
<feature type="transmembrane region" description="Helical" evidence="2">
    <location>
        <begin position="12"/>
        <end position="31"/>
    </location>
</feature>
<keyword evidence="4" id="KW-1185">Reference proteome</keyword>
<dbReference type="Proteomes" id="UP000037069">
    <property type="component" value="Unassembled WGS sequence"/>
</dbReference>
<keyword evidence="2" id="KW-0472">Membrane</keyword>
<protein>
    <recommendedName>
        <fullName evidence="5">Transmembrane protein</fullName>
    </recommendedName>
</protein>
<accession>A0A0L0C007</accession>
<keyword evidence="2" id="KW-1133">Transmembrane helix</keyword>
<dbReference type="AlphaFoldDB" id="A0A0L0C007"/>
<name>A0A0L0C007_LUCCU</name>
<evidence type="ECO:0000313" key="3">
    <source>
        <dbReference type="EMBL" id="KNC25640.1"/>
    </source>
</evidence>